<reference evidence="1 2" key="1">
    <citation type="submission" date="2018-11" db="EMBL/GenBank/DDBJ databases">
        <authorList>
            <consortium name="Pathogen Informatics"/>
        </authorList>
    </citation>
    <scope>NUCLEOTIDE SEQUENCE [LARGE SCALE GENOMIC DNA]</scope>
</reference>
<proteinExistence type="predicted"/>
<keyword evidence="2" id="KW-1185">Reference proteome</keyword>
<dbReference type="EMBL" id="UYRV01116537">
    <property type="protein sequence ID" value="VDN30141.1"/>
    <property type="molecule type" value="Genomic_DNA"/>
</dbReference>
<dbReference type="Proteomes" id="UP000271889">
    <property type="component" value="Unassembled WGS sequence"/>
</dbReference>
<name>A0A3P7NG89_CYLGO</name>
<accession>A0A3P7NG89</accession>
<sequence>MKKEATSNWEPPWNAMYWLAVVGKIERMSWGDADKRKKVLDYFNKEEIPSATKFFSRSKL</sequence>
<evidence type="ECO:0000313" key="1">
    <source>
        <dbReference type="EMBL" id="VDN30141.1"/>
    </source>
</evidence>
<protein>
    <submittedName>
        <fullName evidence="1">Uncharacterized protein</fullName>
    </submittedName>
</protein>
<evidence type="ECO:0000313" key="2">
    <source>
        <dbReference type="Proteomes" id="UP000271889"/>
    </source>
</evidence>
<organism evidence="1 2">
    <name type="scientific">Cylicostephanus goldi</name>
    <name type="common">Nematode worm</name>
    <dbReference type="NCBI Taxonomy" id="71465"/>
    <lineage>
        <taxon>Eukaryota</taxon>
        <taxon>Metazoa</taxon>
        <taxon>Ecdysozoa</taxon>
        <taxon>Nematoda</taxon>
        <taxon>Chromadorea</taxon>
        <taxon>Rhabditida</taxon>
        <taxon>Rhabditina</taxon>
        <taxon>Rhabditomorpha</taxon>
        <taxon>Strongyloidea</taxon>
        <taxon>Strongylidae</taxon>
        <taxon>Cylicostephanus</taxon>
    </lineage>
</organism>
<dbReference type="AlphaFoldDB" id="A0A3P7NG89"/>
<gene>
    <name evidence="1" type="ORF">CGOC_LOCUS11458</name>
</gene>